<dbReference type="EMBL" id="BDUF01000095">
    <property type="protein sequence ID" value="GAX91376.1"/>
    <property type="molecule type" value="Genomic_DNA"/>
</dbReference>
<dbReference type="AlphaFoldDB" id="A0A292YQB6"/>
<evidence type="ECO:0000313" key="1">
    <source>
        <dbReference type="EMBL" id="GAX91376.1"/>
    </source>
</evidence>
<gene>
    <name evidence="1" type="ORF">EFBL_3045</name>
</gene>
<proteinExistence type="predicted"/>
<evidence type="ECO:0008006" key="3">
    <source>
        <dbReference type="Google" id="ProtNLM"/>
    </source>
</evidence>
<sequence>MLVLSIITVILMLAVALFLTMRPFLQPAAPIAPKVDSAANAELDKETVLSTLNEIEFEYKMNKLSEQDYKLLTDRYKALAVQVMQQTDSAINTSGGRTQPGGASELEKRIEREIEAEVTALRQKARRGNREE</sequence>
<reference evidence="2" key="1">
    <citation type="submission" date="2017-07" db="EMBL/GenBank/DDBJ databases">
        <title>Draft genome sequence of Effusibacillus lacus strain skLN1.</title>
        <authorList>
            <person name="Watanabe M."/>
            <person name="Kojima H."/>
            <person name="Fukui M."/>
        </authorList>
    </citation>
    <scope>NUCLEOTIDE SEQUENCE [LARGE SCALE GENOMIC DNA]</scope>
    <source>
        <strain evidence="2">skLN1</strain>
    </source>
</reference>
<evidence type="ECO:0000313" key="2">
    <source>
        <dbReference type="Proteomes" id="UP000217785"/>
    </source>
</evidence>
<name>A0A292YQB6_9BACL</name>
<keyword evidence="2" id="KW-1185">Reference proteome</keyword>
<organism evidence="1 2">
    <name type="scientific">Effusibacillus lacus</name>
    <dbReference type="NCBI Taxonomy" id="1348429"/>
    <lineage>
        <taxon>Bacteria</taxon>
        <taxon>Bacillati</taxon>
        <taxon>Bacillota</taxon>
        <taxon>Bacilli</taxon>
        <taxon>Bacillales</taxon>
        <taxon>Alicyclobacillaceae</taxon>
        <taxon>Effusibacillus</taxon>
    </lineage>
</organism>
<dbReference type="Proteomes" id="UP000217785">
    <property type="component" value="Unassembled WGS sequence"/>
</dbReference>
<protein>
    <recommendedName>
        <fullName evidence="3">C-type cytochrome biogenesis protein CcmI</fullName>
    </recommendedName>
</protein>
<accession>A0A292YQB6</accession>
<comment type="caution">
    <text evidence="1">The sequence shown here is derived from an EMBL/GenBank/DDBJ whole genome shotgun (WGS) entry which is preliminary data.</text>
</comment>
<dbReference type="RefSeq" id="WP_096183113.1">
    <property type="nucleotide sequence ID" value="NZ_BDUF01000095.1"/>
</dbReference>